<organism evidence="2 3">
    <name type="scientific">Dokdonella fugitiva</name>
    <dbReference type="NCBI Taxonomy" id="328517"/>
    <lineage>
        <taxon>Bacteria</taxon>
        <taxon>Pseudomonadati</taxon>
        <taxon>Pseudomonadota</taxon>
        <taxon>Gammaproteobacteria</taxon>
        <taxon>Lysobacterales</taxon>
        <taxon>Rhodanobacteraceae</taxon>
        <taxon>Dokdonella</taxon>
    </lineage>
</organism>
<keyword evidence="3" id="KW-1185">Reference proteome</keyword>
<keyword evidence="1" id="KW-0732">Signal</keyword>
<gene>
    <name evidence="2" type="ORF">EV148_102381</name>
</gene>
<accession>A0A4R2IBX2</accession>
<feature type="signal peptide" evidence="1">
    <location>
        <begin position="1"/>
        <end position="18"/>
    </location>
</feature>
<dbReference type="OrthoDB" id="277821at2"/>
<dbReference type="AlphaFoldDB" id="A0A4R2IBX2"/>
<evidence type="ECO:0000313" key="3">
    <source>
        <dbReference type="Proteomes" id="UP000294862"/>
    </source>
</evidence>
<protein>
    <submittedName>
        <fullName evidence="2">Uncharacterized protein DUF1579</fullName>
    </submittedName>
</protein>
<dbReference type="RefSeq" id="WP_131995025.1">
    <property type="nucleotide sequence ID" value="NZ_JACGXM010000011.1"/>
</dbReference>
<feature type="chain" id="PRO_5020185646" evidence="1">
    <location>
        <begin position="19"/>
        <end position="179"/>
    </location>
</feature>
<evidence type="ECO:0000313" key="2">
    <source>
        <dbReference type="EMBL" id="TCO42023.1"/>
    </source>
</evidence>
<evidence type="ECO:0000256" key="1">
    <source>
        <dbReference type="SAM" id="SignalP"/>
    </source>
</evidence>
<name>A0A4R2IBX2_9GAMM</name>
<dbReference type="InterPro" id="IPR011473">
    <property type="entry name" value="DUF1579"/>
</dbReference>
<reference evidence="2 3" key="1">
    <citation type="journal article" date="2015" name="Stand. Genomic Sci.">
        <title>Genomic Encyclopedia of Bacterial and Archaeal Type Strains, Phase III: the genomes of soil and plant-associated and newly described type strains.</title>
        <authorList>
            <person name="Whitman W.B."/>
            <person name="Woyke T."/>
            <person name="Klenk H.P."/>
            <person name="Zhou Y."/>
            <person name="Lilburn T.G."/>
            <person name="Beck B.J."/>
            <person name="De Vos P."/>
            <person name="Vandamme P."/>
            <person name="Eisen J.A."/>
            <person name="Garrity G."/>
            <person name="Hugenholtz P."/>
            <person name="Kyrpides N.C."/>
        </authorList>
    </citation>
    <scope>NUCLEOTIDE SEQUENCE [LARGE SCALE GENOMIC DNA]</scope>
    <source>
        <strain evidence="2 3">A3</strain>
    </source>
</reference>
<sequence>MRIVLAVTLMLAAAGARAAEPAPASAPELDVLALEEGVWDAVIEFPPAKPGEKPTRATGVQTNTFVTGKRWIRNDFEVDAKYGGHGTWGYDPRKQRYVGIWVDSNTDYIRLDEGVWDAASKTMTWTAELRQPEPHPPAKYRMTEEFRGGTRVLTMTAIGPRSGKEVPLGTITFTRRAAR</sequence>
<comment type="caution">
    <text evidence="2">The sequence shown here is derived from an EMBL/GenBank/DDBJ whole genome shotgun (WGS) entry which is preliminary data.</text>
</comment>
<dbReference type="EMBL" id="SLWQ01000002">
    <property type="protein sequence ID" value="TCO42023.1"/>
    <property type="molecule type" value="Genomic_DNA"/>
</dbReference>
<proteinExistence type="predicted"/>
<dbReference type="Pfam" id="PF07617">
    <property type="entry name" value="DUF1579"/>
    <property type="match status" value="1"/>
</dbReference>
<dbReference type="Proteomes" id="UP000294862">
    <property type="component" value="Unassembled WGS sequence"/>
</dbReference>